<comment type="caution">
    <text evidence="1">The sequence shown here is derived from an EMBL/GenBank/DDBJ whole genome shotgun (WGS) entry which is preliminary data.</text>
</comment>
<name>A0ABV2RYR3_BRAJP</name>
<reference evidence="1 2" key="1">
    <citation type="submission" date="2024-06" db="EMBL/GenBank/DDBJ databases">
        <title>Genomic Encyclopedia of Type Strains, Phase V (KMG-V): Genome sequencing to study the core and pangenomes of soil and plant-associated prokaryotes.</title>
        <authorList>
            <person name="Whitman W."/>
        </authorList>
    </citation>
    <scope>NUCLEOTIDE SEQUENCE [LARGE SCALE GENOMIC DNA]</scope>
    <source>
        <strain evidence="1 2">USDA 160</strain>
    </source>
</reference>
<dbReference type="GeneID" id="64069568"/>
<proteinExistence type="predicted"/>
<dbReference type="Gene3D" id="3.40.50.720">
    <property type="entry name" value="NAD(P)-binding Rossmann-like Domain"/>
    <property type="match status" value="1"/>
</dbReference>
<protein>
    <recommendedName>
        <fullName evidence="3">Transposase</fullName>
    </recommendedName>
</protein>
<evidence type="ECO:0000313" key="1">
    <source>
        <dbReference type="EMBL" id="MET4722086.1"/>
    </source>
</evidence>
<keyword evidence="2" id="KW-1185">Reference proteome</keyword>
<accession>A0ABV2RYR3</accession>
<organism evidence="1 2">
    <name type="scientific">Bradyrhizobium japonicum</name>
    <dbReference type="NCBI Taxonomy" id="375"/>
    <lineage>
        <taxon>Bacteria</taxon>
        <taxon>Pseudomonadati</taxon>
        <taxon>Pseudomonadota</taxon>
        <taxon>Alphaproteobacteria</taxon>
        <taxon>Hyphomicrobiales</taxon>
        <taxon>Nitrobacteraceae</taxon>
        <taxon>Bradyrhizobium</taxon>
    </lineage>
</organism>
<dbReference type="RefSeq" id="WP_014495528.1">
    <property type="nucleotide sequence ID" value="NZ_BJNK01000001.1"/>
</dbReference>
<sequence length="49" mass="5618">MDEETLQFYRGNAWPMQTGRKRRRHDNLGKGASGAAVQNMRLMLGLPEE</sequence>
<gene>
    <name evidence="1" type="ORF">ABIF63_006192</name>
</gene>
<evidence type="ECO:0008006" key="3">
    <source>
        <dbReference type="Google" id="ProtNLM"/>
    </source>
</evidence>
<dbReference type="Proteomes" id="UP001549291">
    <property type="component" value="Unassembled WGS sequence"/>
</dbReference>
<evidence type="ECO:0000313" key="2">
    <source>
        <dbReference type="Proteomes" id="UP001549291"/>
    </source>
</evidence>
<dbReference type="EMBL" id="JBEPTQ010000002">
    <property type="protein sequence ID" value="MET4722086.1"/>
    <property type="molecule type" value="Genomic_DNA"/>
</dbReference>